<accession>A0A3P7JDT1</accession>
<keyword evidence="1" id="KW-1133">Transmembrane helix</keyword>
<proteinExistence type="predicted"/>
<dbReference type="EMBL" id="UYYB01103117">
    <property type="protein sequence ID" value="VDM78843.1"/>
    <property type="molecule type" value="Genomic_DNA"/>
</dbReference>
<dbReference type="PANTHER" id="PTHR13219:SF6">
    <property type="entry name" value="TRANSMEMBRANE PROTEIN 94"/>
    <property type="match status" value="1"/>
</dbReference>
<dbReference type="Proteomes" id="UP000270094">
    <property type="component" value="Unassembled WGS sequence"/>
</dbReference>
<dbReference type="AlphaFoldDB" id="A0A3P7JDT1"/>
<evidence type="ECO:0000313" key="3">
    <source>
        <dbReference type="Proteomes" id="UP000270094"/>
    </source>
</evidence>
<evidence type="ECO:0000313" key="2">
    <source>
        <dbReference type="EMBL" id="VDM78843.1"/>
    </source>
</evidence>
<keyword evidence="3" id="KW-1185">Reference proteome</keyword>
<protein>
    <recommendedName>
        <fullName evidence="4">Cation-transporting P-type ATPase C-terminal domain-containing protein</fullName>
    </recommendedName>
</protein>
<feature type="transmembrane region" description="Helical" evidence="1">
    <location>
        <begin position="97"/>
        <end position="122"/>
    </location>
</feature>
<keyword evidence="1" id="KW-0812">Transmembrane</keyword>
<feature type="transmembrane region" description="Helical" evidence="1">
    <location>
        <begin position="161"/>
        <end position="183"/>
    </location>
</feature>
<name>A0A3P7JDT1_STRVU</name>
<dbReference type="OrthoDB" id="5867045at2759"/>
<evidence type="ECO:0000256" key="1">
    <source>
        <dbReference type="SAM" id="Phobius"/>
    </source>
</evidence>
<evidence type="ECO:0008006" key="4">
    <source>
        <dbReference type="Google" id="ProtNLM"/>
    </source>
</evidence>
<feature type="transmembrane region" description="Helical" evidence="1">
    <location>
        <begin position="195"/>
        <end position="214"/>
    </location>
</feature>
<reference evidence="2 3" key="1">
    <citation type="submission" date="2018-11" db="EMBL/GenBank/DDBJ databases">
        <authorList>
            <consortium name="Pathogen Informatics"/>
        </authorList>
    </citation>
    <scope>NUCLEOTIDE SEQUENCE [LARGE SCALE GENOMIC DNA]</scope>
</reference>
<dbReference type="InterPro" id="IPR039720">
    <property type="entry name" value="TMEM94"/>
</dbReference>
<feature type="transmembrane region" description="Helical" evidence="1">
    <location>
        <begin position="226"/>
        <end position="249"/>
    </location>
</feature>
<feature type="transmembrane region" description="Helical" evidence="1">
    <location>
        <begin position="128"/>
        <end position="149"/>
    </location>
</feature>
<dbReference type="PANTHER" id="PTHR13219">
    <property type="entry name" value="TRANSMEMBRANE PROTEIN 94"/>
    <property type="match status" value="1"/>
</dbReference>
<feature type="transmembrane region" description="Helical" evidence="1">
    <location>
        <begin position="255"/>
        <end position="278"/>
    </location>
</feature>
<keyword evidence="1" id="KW-0472">Membrane</keyword>
<gene>
    <name evidence="2" type="ORF">SVUK_LOCUS13841</name>
</gene>
<sequence length="307" mass="33785">MLEIMQEYGELVLAIGSSLSVANTSIFLTADVSMSILPVGDWSCCVNPANDWQQTKEIVDRLMGAASDFRLAYDRMLVIPPLIVACRHRLASLRGSLAFYFFSSCMLSLSLLLTAIGFLPLLFDYDQVFLTVFIQVPCLTLGSVFTPFHPKTNVIRISSKLVGNATVACSFVDVVCSVATGHLSEVPLSTISIRHIVGFHQAISLCALSSAWVYPLSSFWNENPVLCLPWMASGILCIGVQIVFSYGSAVPLHEVLSFFSVAAIVVWTLIVLLVNELVKLRSIRSFAREQRRTKLGFDTKLGMNSPY</sequence>
<organism evidence="2 3">
    <name type="scientific">Strongylus vulgaris</name>
    <name type="common">Blood worm</name>
    <dbReference type="NCBI Taxonomy" id="40348"/>
    <lineage>
        <taxon>Eukaryota</taxon>
        <taxon>Metazoa</taxon>
        <taxon>Ecdysozoa</taxon>
        <taxon>Nematoda</taxon>
        <taxon>Chromadorea</taxon>
        <taxon>Rhabditida</taxon>
        <taxon>Rhabditina</taxon>
        <taxon>Rhabditomorpha</taxon>
        <taxon>Strongyloidea</taxon>
        <taxon>Strongylidae</taxon>
        <taxon>Strongylus</taxon>
    </lineage>
</organism>